<sequence length="627" mass="65035">MTTTASPRAAARPAAEEKPPHIGLLFAGLMVVMLLASLDQTILSTALPTIVGDLGGVDHMSWVITGYILASTVMMPVYGRISDLFGRKPVLLSAIVLFIAGSVIGAAAGSMSWLIAARVVQGLGGGGLMILAQASIADVVPARERGKYMGFMGAVFAVSSVAGPLLGGWLTEGPGWRWAFSINIPLGILAIAAVAAFLRLPKRPRDTGNRIDFTGMALLAAATTSLILVCTWGGSQYDWNSPQILWLCVAAVAGAAAFIVVESRAADPVIPLYLFKDRNFTLTTLAGLAVGVAMFGAIGYMPTYIQMVKGVDATEAGLLMTPMMASVLITSIASGQIVSRTGRYKLFPLAGMVVMGVGLWLMSSLEVADPTWLMCLYLAVFGAGIGLSMQILVLIVQNSFSHRIVGTATASSNFFRQVGATVGSAVVGSLFVSRLKDLLSENMPAAPGRATDAVDPNSFTPESVQSLPDAFRDPIIQSYNDALLPIFLYMIPLAVLALLVLAFVVEKPLATRVDRDTVPADDAAATGRTPATGHAAATESIAPDGDEEPAVTTGRLAVTTATAGAGHHNGASPLADGTRSAGPASSNEAHAGDHAPSGGAHAATAAPSGERTGRKRRGRHAAPRHRA</sequence>
<keyword evidence="3" id="KW-0813">Transport</keyword>
<feature type="transmembrane region" description="Helical" evidence="9">
    <location>
        <begin position="371"/>
        <end position="396"/>
    </location>
</feature>
<evidence type="ECO:0000256" key="8">
    <source>
        <dbReference type="SAM" id="MobiDB-lite"/>
    </source>
</evidence>
<evidence type="ECO:0000256" key="9">
    <source>
        <dbReference type="SAM" id="Phobius"/>
    </source>
</evidence>
<feature type="region of interest" description="Disordered" evidence="8">
    <location>
        <begin position="563"/>
        <end position="627"/>
    </location>
</feature>
<feature type="transmembrane region" description="Helical" evidence="9">
    <location>
        <begin position="59"/>
        <end position="78"/>
    </location>
</feature>
<feature type="transmembrane region" description="Helical" evidence="9">
    <location>
        <begin position="417"/>
        <end position="435"/>
    </location>
</feature>
<feature type="transmembrane region" description="Helical" evidence="9">
    <location>
        <begin position="243"/>
        <end position="261"/>
    </location>
</feature>
<evidence type="ECO:0000256" key="6">
    <source>
        <dbReference type="ARBA" id="ARBA00022989"/>
    </source>
</evidence>
<dbReference type="PROSITE" id="PS50850">
    <property type="entry name" value="MFS"/>
    <property type="match status" value="1"/>
</dbReference>
<dbReference type="InterPro" id="IPR011701">
    <property type="entry name" value="MFS"/>
</dbReference>
<feature type="domain" description="Major facilitator superfamily (MFS) profile" evidence="10">
    <location>
        <begin position="25"/>
        <end position="509"/>
    </location>
</feature>
<organism evidence="11 12">
    <name type="scientific">Kocuria marina subsp. indica</name>
    <dbReference type="NCBI Taxonomy" id="1049583"/>
    <lineage>
        <taxon>Bacteria</taxon>
        <taxon>Bacillati</taxon>
        <taxon>Actinomycetota</taxon>
        <taxon>Actinomycetes</taxon>
        <taxon>Micrococcales</taxon>
        <taxon>Micrococcaceae</taxon>
        <taxon>Kocuria</taxon>
    </lineage>
</organism>
<dbReference type="AlphaFoldDB" id="A0A6N9QZH7"/>
<feature type="transmembrane region" description="Helical" evidence="9">
    <location>
        <begin position="282"/>
        <end position="305"/>
    </location>
</feature>
<evidence type="ECO:0000256" key="2">
    <source>
        <dbReference type="ARBA" id="ARBA00007520"/>
    </source>
</evidence>
<evidence type="ECO:0000313" key="11">
    <source>
        <dbReference type="EMBL" id="NDO77740.1"/>
    </source>
</evidence>
<dbReference type="FunFam" id="1.20.1720.10:FF:000004">
    <property type="entry name" value="EmrB/QacA family drug resistance transporter"/>
    <property type="match status" value="1"/>
</dbReference>
<keyword evidence="7 9" id="KW-0472">Membrane</keyword>
<accession>A0A6N9QZH7</accession>
<dbReference type="GO" id="GO:0022857">
    <property type="term" value="F:transmembrane transporter activity"/>
    <property type="evidence" value="ECO:0007669"/>
    <property type="project" value="InterPro"/>
</dbReference>
<feature type="transmembrane region" description="Helical" evidence="9">
    <location>
        <begin position="346"/>
        <end position="365"/>
    </location>
</feature>
<evidence type="ECO:0000256" key="7">
    <source>
        <dbReference type="ARBA" id="ARBA00023136"/>
    </source>
</evidence>
<feature type="region of interest" description="Disordered" evidence="8">
    <location>
        <begin position="521"/>
        <end position="550"/>
    </location>
</feature>
<dbReference type="InterPro" id="IPR004638">
    <property type="entry name" value="EmrB-like"/>
</dbReference>
<feature type="compositionally biased region" description="Basic residues" evidence="8">
    <location>
        <begin position="613"/>
        <end position="627"/>
    </location>
</feature>
<dbReference type="EMBL" id="WMHZ01000006">
    <property type="protein sequence ID" value="NDO77740.1"/>
    <property type="molecule type" value="Genomic_DNA"/>
</dbReference>
<dbReference type="PANTHER" id="PTHR23501:SF197">
    <property type="entry name" value="COMD"/>
    <property type="match status" value="1"/>
</dbReference>
<dbReference type="NCBIfam" id="TIGR00711">
    <property type="entry name" value="efflux_EmrB"/>
    <property type="match status" value="1"/>
</dbReference>
<dbReference type="PRINTS" id="PR01036">
    <property type="entry name" value="TCRTETB"/>
</dbReference>
<feature type="transmembrane region" description="Helical" evidence="9">
    <location>
        <begin position="115"/>
        <end position="136"/>
    </location>
</feature>
<feature type="transmembrane region" description="Helical" evidence="9">
    <location>
        <begin position="148"/>
        <end position="170"/>
    </location>
</feature>
<dbReference type="PANTHER" id="PTHR23501">
    <property type="entry name" value="MAJOR FACILITATOR SUPERFAMILY"/>
    <property type="match status" value="1"/>
</dbReference>
<evidence type="ECO:0000256" key="4">
    <source>
        <dbReference type="ARBA" id="ARBA00022475"/>
    </source>
</evidence>
<dbReference type="Gene3D" id="1.20.1720.10">
    <property type="entry name" value="Multidrug resistance protein D"/>
    <property type="match status" value="1"/>
</dbReference>
<feature type="transmembrane region" description="Helical" evidence="9">
    <location>
        <begin position="218"/>
        <end position="237"/>
    </location>
</feature>
<reference evidence="11 12" key="1">
    <citation type="submission" date="2019-11" db="EMBL/GenBank/DDBJ databases">
        <title>Draft genome sequence of Kocuria indica DP-K7, a methyl red degrading Actinobacterium.</title>
        <authorList>
            <person name="Kumaran S."/>
            <person name="Tischler D."/>
            <person name="Ngo A.C.R."/>
            <person name="Schultes F."/>
        </authorList>
    </citation>
    <scope>NUCLEOTIDE SEQUENCE [LARGE SCALE GENOMIC DNA]</scope>
    <source>
        <strain evidence="11 12">DP-K7</strain>
    </source>
</reference>
<evidence type="ECO:0000259" key="10">
    <source>
        <dbReference type="PROSITE" id="PS50850"/>
    </source>
</evidence>
<comment type="similarity">
    <text evidence="2">Belongs to the major facilitator superfamily. TCR/Tet family.</text>
</comment>
<dbReference type="Gene3D" id="1.20.1250.20">
    <property type="entry name" value="MFS general substrate transporter like domains"/>
    <property type="match status" value="1"/>
</dbReference>
<feature type="transmembrane region" description="Helical" evidence="9">
    <location>
        <begin position="176"/>
        <end position="198"/>
    </location>
</feature>
<dbReference type="GO" id="GO:0005886">
    <property type="term" value="C:plasma membrane"/>
    <property type="evidence" value="ECO:0007669"/>
    <property type="project" value="UniProtKB-SubCell"/>
</dbReference>
<keyword evidence="5 9" id="KW-0812">Transmembrane</keyword>
<evidence type="ECO:0000313" key="12">
    <source>
        <dbReference type="Proteomes" id="UP000471026"/>
    </source>
</evidence>
<feature type="transmembrane region" description="Helical" evidence="9">
    <location>
        <begin position="486"/>
        <end position="505"/>
    </location>
</feature>
<evidence type="ECO:0000256" key="3">
    <source>
        <dbReference type="ARBA" id="ARBA00022448"/>
    </source>
</evidence>
<dbReference type="Pfam" id="PF07690">
    <property type="entry name" value="MFS_1"/>
    <property type="match status" value="1"/>
</dbReference>
<gene>
    <name evidence="11" type="ORF">GKZ75_05710</name>
</gene>
<comment type="caution">
    <text evidence="11">The sequence shown here is derived from an EMBL/GenBank/DDBJ whole genome shotgun (WGS) entry which is preliminary data.</text>
</comment>
<dbReference type="InterPro" id="IPR020846">
    <property type="entry name" value="MFS_dom"/>
</dbReference>
<protein>
    <submittedName>
        <fullName evidence="11">DHA2 family efflux MFS transporter permease subunit</fullName>
    </submittedName>
</protein>
<name>A0A6N9QZH7_9MICC</name>
<feature type="transmembrane region" description="Helical" evidence="9">
    <location>
        <begin position="21"/>
        <end position="39"/>
    </location>
</feature>
<keyword evidence="6 9" id="KW-1133">Transmembrane helix</keyword>
<evidence type="ECO:0000256" key="5">
    <source>
        <dbReference type="ARBA" id="ARBA00022692"/>
    </source>
</evidence>
<proteinExistence type="inferred from homology"/>
<comment type="subcellular location">
    <subcellularLocation>
        <location evidence="1">Cell membrane</location>
        <topology evidence="1">Multi-pass membrane protein</topology>
    </subcellularLocation>
</comment>
<dbReference type="Proteomes" id="UP000471026">
    <property type="component" value="Unassembled WGS sequence"/>
</dbReference>
<dbReference type="SUPFAM" id="SSF103473">
    <property type="entry name" value="MFS general substrate transporter"/>
    <property type="match status" value="1"/>
</dbReference>
<dbReference type="CDD" id="cd17502">
    <property type="entry name" value="MFS_Azr1_MDR_like"/>
    <property type="match status" value="1"/>
</dbReference>
<dbReference type="RefSeq" id="WP_162229158.1">
    <property type="nucleotide sequence ID" value="NZ_WMHZ01000006.1"/>
</dbReference>
<feature type="transmembrane region" description="Helical" evidence="9">
    <location>
        <begin position="90"/>
        <end position="109"/>
    </location>
</feature>
<evidence type="ECO:0000256" key="1">
    <source>
        <dbReference type="ARBA" id="ARBA00004651"/>
    </source>
</evidence>
<dbReference type="InterPro" id="IPR036259">
    <property type="entry name" value="MFS_trans_sf"/>
</dbReference>
<feature type="compositionally biased region" description="Low complexity" evidence="8">
    <location>
        <begin position="594"/>
        <end position="608"/>
    </location>
</feature>
<feature type="transmembrane region" description="Helical" evidence="9">
    <location>
        <begin position="317"/>
        <end position="334"/>
    </location>
</feature>
<keyword evidence="4" id="KW-1003">Cell membrane</keyword>